<dbReference type="GO" id="GO:0005524">
    <property type="term" value="F:ATP binding"/>
    <property type="evidence" value="ECO:0007669"/>
    <property type="project" value="InterPro"/>
</dbReference>
<feature type="region of interest" description="Disordered" evidence="1">
    <location>
        <begin position="1"/>
        <end position="92"/>
    </location>
</feature>
<dbReference type="AlphaFoldDB" id="A0A2I0I676"/>
<feature type="compositionally biased region" description="Acidic residues" evidence="1">
    <location>
        <begin position="22"/>
        <end position="45"/>
    </location>
</feature>
<sequence>MARPSKRQSSSDEAMSDGSNPSDEEQVNEEQEQAADEEVDEEELEAVARSASSAEDEDDPAAAIEDGGDGDEDDEDEKEDTEISKREKAKLKEMQRLKKQKIQEILDAQNAKIDADMNNRGKGRLKYLLEQTEIFAHFAKGNQAASQKTKGRGRHASKLTEEEEDEEYLKEEEDGLSGTGNTRLVTQPSCIQGKMRDYQLAGLNWLIRLYENGINGILADEMGLGKTLQTISLLGYLHEFRGITGPHMVVAPKSTLGNWMNEIRRFCPILRAVKFLGNPEERRYIREELLVAGKFDVCVTSFEMAIKEKSALRRFSWRYIIIDEAHRIKNENSLLSKTMRLYNTNYRLLITGTPLQNNLHELWSLLNFLLPEIFSSAETFDEWFQISGENDQQEVVQQLHK</sequence>
<dbReference type="Pfam" id="PF00176">
    <property type="entry name" value="SNF2-rel_dom"/>
    <property type="match status" value="1"/>
</dbReference>
<evidence type="ECO:0000313" key="3">
    <source>
        <dbReference type="EMBL" id="PKI39313.1"/>
    </source>
</evidence>
<feature type="domain" description="Helicase ATP-binding" evidence="2">
    <location>
        <begin position="207"/>
        <end position="372"/>
    </location>
</feature>
<dbReference type="FunFam" id="3.40.50.10810:FF:000028">
    <property type="entry name" value="Chromatin-remodeling complex ATPase"/>
    <property type="match status" value="1"/>
</dbReference>
<dbReference type="STRING" id="22663.A0A2I0I676"/>
<dbReference type="PROSITE" id="PS51192">
    <property type="entry name" value="HELICASE_ATP_BIND_1"/>
    <property type="match status" value="1"/>
</dbReference>
<dbReference type="InterPro" id="IPR044754">
    <property type="entry name" value="Isw1/2_DEXHc"/>
</dbReference>
<evidence type="ECO:0000256" key="1">
    <source>
        <dbReference type="SAM" id="MobiDB-lite"/>
    </source>
</evidence>
<dbReference type="EMBL" id="PGOL01003832">
    <property type="protein sequence ID" value="PKI39313.1"/>
    <property type="molecule type" value="Genomic_DNA"/>
</dbReference>
<keyword evidence="4" id="KW-1185">Reference proteome</keyword>
<feature type="compositionally biased region" description="Basic and acidic residues" evidence="1">
    <location>
        <begin position="81"/>
        <end position="92"/>
    </location>
</feature>
<dbReference type="Gene3D" id="3.40.50.10810">
    <property type="entry name" value="Tandem AAA-ATPase domain"/>
    <property type="match status" value="1"/>
</dbReference>
<proteinExistence type="predicted"/>
<comment type="caution">
    <text evidence="3">The sequence shown here is derived from an EMBL/GenBank/DDBJ whole genome shotgun (WGS) entry which is preliminary data.</text>
</comment>
<dbReference type="CDD" id="cd17997">
    <property type="entry name" value="DEXHc_SMARCA1_SMARCA5"/>
    <property type="match status" value="1"/>
</dbReference>
<evidence type="ECO:0000259" key="2">
    <source>
        <dbReference type="PROSITE" id="PS51192"/>
    </source>
</evidence>
<dbReference type="InterPro" id="IPR014001">
    <property type="entry name" value="Helicase_ATP-bd"/>
</dbReference>
<dbReference type="InterPro" id="IPR000330">
    <property type="entry name" value="SNF2_N"/>
</dbReference>
<dbReference type="SMART" id="SM00487">
    <property type="entry name" value="DEXDc"/>
    <property type="match status" value="1"/>
</dbReference>
<protein>
    <recommendedName>
        <fullName evidence="2">Helicase ATP-binding domain-containing protein</fullName>
    </recommendedName>
</protein>
<accession>A0A2I0I676</accession>
<name>A0A2I0I676_PUNGR</name>
<dbReference type="SUPFAM" id="SSF52540">
    <property type="entry name" value="P-loop containing nucleoside triphosphate hydrolases"/>
    <property type="match status" value="1"/>
</dbReference>
<feature type="compositionally biased region" description="Acidic residues" evidence="1">
    <location>
        <begin position="161"/>
        <end position="175"/>
    </location>
</feature>
<feature type="compositionally biased region" description="Acidic residues" evidence="1">
    <location>
        <begin position="54"/>
        <end position="80"/>
    </location>
</feature>
<dbReference type="PANTHER" id="PTHR10799">
    <property type="entry name" value="SNF2/RAD54 HELICASE FAMILY"/>
    <property type="match status" value="1"/>
</dbReference>
<reference evidence="3 4" key="1">
    <citation type="submission" date="2017-11" db="EMBL/GenBank/DDBJ databases">
        <title>De-novo sequencing of pomegranate (Punica granatum L.) genome.</title>
        <authorList>
            <person name="Akparov Z."/>
            <person name="Amiraslanov A."/>
            <person name="Hajiyeva S."/>
            <person name="Abbasov M."/>
            <person name="Kaur K."/>
            <person name="Hamwieh A."/>
            <person name="Solovyev V."/>
            <person name="Salamov A."/>
            <person name="Braich B."/>
            <person name="Kosarev P."/>
            <person name="Mahmoud A."/>
            <person name="Hajiyev E."/>
            <person name="Babayeva S."/>
            <person name="Izzatullayeva V."/>
            <person name="Mammadov A."/>
            <person name="Mammadov A."/>
            <person name="Sharifova S."/>
            <person name="Ojaghi J."/>
            <person name="Eynullazada K."/>
            <person name="Bayramov B."/>
            <person name="Abdulazimova A."/>
            <person name="Shahmuradov I."/>
        </authorList>
    </citation>
    <scope>NUCLEOTIDE SEQUENCE [LARGE SCALE GENOMIC DNA]</scope>
    <source>
        <strain evidence="4">cv. AG2017</strain>
        <tissue evidence="3">Leaf</tissue>
    </source>
</reference>
<organism evidence="3 4">
    <name type="scientific">Punica granatum</name>
    <name type="common">Pomegranate</name>
    <dbReference type="NCBI Taxonomy" id="22663"/>
    <lineage>
        <taxon>Eukaryota</taxon>
        <taxon>Viridiplantae</taxon>
        <taxon>Streptophyta</taxon>
        <taxon>Embryophyta</taxon>
        <taxon>Tracheophyta</taxon>
        <taxon>Spermatophyta</taxon>
        <taxon>Magnoliopsida</taxon>
        <taxon>eudicotyledons</taxon>
        <taxon>Gunneridae</taxon>
        <taxon>Pentapetalae</taxon>
        <taxon>rosids</taxon>
        <taxon>malvids</taxon>
        <taxon>Myrtales</taxon>
        <taxon>Lythraceae</taxon>
        <taxon>Punica</taxon>
    </lineage>
</organism>
<dbReference type="InterPro" id="IPR038718">
    <property type="entry name" value="SNF2-like_sf"/>
</dbReference>
<gene>
    <name evidence="3" type="ORF">CRG98_040299</name>
</gene>
<dbReference type="Proteomes" id="UP000233551">
    <property type="component" value="Unassembled WGS sequence"/>
</dbReference>
<feature type="non-terminal residue" evidence="3">
    <location>
        <position position="401"/>
    </location>
</feature>
<feature type="region of interest" description="Disordered" evidence="1">
    <location>
        <begin position="141"/>
        <end position="183"/>
    </location>
</feature>
<feature type="compositionally biased region" description="Polar residues" evidence="1">
    <location>
        <begin position="7"/>
        <end position="21"/>
    </location>
</feature>
<evidence type="ECO:0000313" key="4">
    <source>
        <dbReference type="Proteomes" id="UP000233551"/>
    </source>
</evidence>
<dbReference type="InterPro" id="IPR027417">
    <property type="entry name" value="P-loop_NTPase"/>
</dbReference>